<feature type="transmembrane region" description="Helical" evidence="8">
    <location>
        <begin position="39"/>
        <end position="60"/>
    </location>
</feature>
<feature type="transmembrane region" description="Helical" evidence="8">
    <location>
        <begin position="337"/>
        <end position="357"/>
    </location>
</feature>
<gene>
    <name evidence="9" type="ORF">FE784_02075</name>
</gene>
<evidence type="ECO:0000313" key="10">
    <source>
        <dbReference type="Proteomes" id="UP000307943"/>
    </source>
</evidence>
<proteinExistence type="inferred from homology"/>
<dbReference type="EMBL" id="VDCQ01000002">
    <property type="protein sequence ID" value="TNJ67952.1"/>
    <property type="molecule type" value="Genomic_DNA"/>
</dbReference>
<organism evidence="9 10">
    <name type="scientific">Paenibacillus hemerocallicola</name>
    <dbReference type="NCBI Taxonomy" id="1172614"/>
    <lineage>
        <taxon>Bacteria</taxon>
        <taxon>Bacillati</taxon>
        <taxon>Bacillota</taxon>
        <taxon>Bacilli</taxon>
        <taxon>Bacillales</taxon>
        <taxon>Paenibacillaceae</taxon>
        <taxon>Paenibacillus</taxon>
    </lineage>
</organism>
<dbReference type="RefSeq" id="WP_139600459.1">
    <property type="nucleotide sequence ID" value="NZ_VDCQ01000002.1"/>
</dbReference>
<evidence type="ECO:0000313" key="9">
    <source>
        <dbReference type="EMBL" id="TNJ67952.1"/>
    </source>
</evidence>
<dbReference type="PANTHER" id="PTHR34975">
    <property type="entry name" value="SPORE GERMINATION PROTEIN A2"/>
    <property type="match status" value="1"/>
</dbReference>
<dbReference type="Proteomes" id="UP000307943">
    <property type="component" value="Unassembled WGS sequence"/>
</dbReference>
<dbReference type="PANTHER" id="PTHR34975:SF2">
    <property type="entry name" value="SPORE GERMINATION PROTEIN A2"/>
    <property type="match status" value="1"/>
</dbReference>
<feature type="transmembrane region" description="Helical" evidence="8">
    <location>
        <begin position="12"/>
        <end position="33"/>
    </location>
</feature>
<dbReference type="NCBIfam" id="TIGR00912">
    <property type="entry name" value="2A0309"/>
    <property type="match status" value="1"/>
</dbReference>
<evidence type="ECO:0000256" key="5">
    <source>
        <dbReference type="ARBA" id="ARBA00022692"/>
    </source>
</evidence>
<evidence type="ECO:0000256" key="3">
    <source>
        <dbReference type="ARBA" id="ARBA00022448"/>
    </source>
</evidence>
<keyword evidence="6 8" id="KW-1133">Transmembrane helix</keyword>
<keyword evidence="4" id="KW-0309">Germination</keyword>
<comment type="caution">
    <text evidence="9">The sequence shown here is derived from an EMBL/GenBank/DDBJ whole genome shotgun (WGS) entry which is preliminary data.</text>
</comment>
<evidence type="ECO:0000256" key="6">
    <source>
        <dbReference type="ARBA" id="ARBA00022989"/>
    </source>
</evidence>
<evidence type="ECO:0000256" key="4">
    <source>
        <dbReference type="ARBA" id="ARBA00022544"/>
    </source>
</evidence>
<dbReference type="InterPro" id="IPR004761">
    <property type="entry name" value="Spore_GerAB"/>
</dbReference>
<evidence type="ECO:0000256" key="7">
    <source>
        <dbReference type="ARBA" id="ARBA00023136"/>
    </source>
</evidence>
<accession>A0A5C4TGS5</accession>
<sequence>MNNDVVNVRQFMQLVALFTIGSSILFIPLSSASSAKQDSWMAILAGMAVTLGLVWLYVRLARQAPGCTLVEMNRKWLGKWLGSIVSLLYIATTLFLGAPSLLFYMGEFMATQIMTQTPMPVLNALFMLVVVMGLKLGLGTLARAAEVLFPIFAALFVALALLASPEIKPEHLQPAFAIGAKPFLRAVVDYVGFSGMPLVFILMLHPSVVGDTPKAEKAFFLGSVIGGAFLLVITMVCISVLGVENTVQQAYPSYALAKKINVGNILSRMEVFMATLWIISLYFKMILYSYAGLRGIAQLLRIGNERLLVLPLGATMVVLSLIMYPDTAYRDWWDSKIWPTYIATFGFLIPVVLLLVAKLRGKGRASA</sequence>
<feature type="transmembrane region" description="Helical" evidence="8">
    <location>
        <begin position="305"/>
        <end position="325"/>
    </location>
</feature>
<reference evidence="9 10" key="1">
    <citation type="submission" date="2019-05" db="EMBL/GenBank/DDBJ databases">
        <title>We sequenced the genome of Paenibacillus hemerocallicola KCTC 33185 for further insight into its adaptation and study the phylogeny of Paenibacillus.</title>
        <authorList>
            <person name="Narsing Rao M.P."/>
        </authorList>
    </citation>
    <scope>NUCLEOTIDE SEQUENCE [LARGE SCALE GENOMIC DNA]</scope>
    <source>
        <strain evidence="9 10">KCTC 33185</strain>
    </source>
</reference>
<feature type="transmembrane region" description="Helical" evidence="8">
    <location>
        <begin position="80"/>
        <end position="105"/>
    </location>
</feature>
<feature type="transmembrane region" description="Helical" evidence="8">
    <location>
        <begin position="145"/>
        <end position="163"/>
    </location>
</feature>
<evidence type="ECO:0000256" key="2">
    <source>
        <dbReference type="ARBA" id="ARBA00007998"/>
    </source>
</evidence>
<keyword evidence="5 8" id="KW-0812">Transmembrane</keyword>
<dbReference type="Pfam" id="PF03845">
    <property type="entry name" value="Spore_permease"/>
    <property type="match status" value="1"/>
</dbReference>
<evidence type="ECO:0000256" key="8">
    <source>
        <dbReference type="SAM" id="Phobius"/>
    </source>
</evidence>
<protein>
    <submittedName>
        <fullName evidence="9">Spore gernimation protein KB</fullName>
    </submittedName>
</protein>
<dbReference type="AlphaFoldDB" id="A0A5C4TGS5"/>
<name>A0A5C4TGS5_9BACL</name>
<feature type="transmembrane region" description="Helical" evidence="8">
    <location>
        <begin position="271"/>
        <end position="293"/>
    </location>
</feature>
<keyword evidence="10" id="KW-1185">Reference proteome</keyword>
<dbReference type="OrthoDB" id="2078716at2"/>
<evidence type="ECO:0000256" key="1">
    <source>
        <dbReference type="ARBA" id="ARBA00004141"/>
    </source>
</evidence>
<comment type="subcellular location">
    <subcellularLocation>
        <location evidence="1">Membrane</location>
        <topology evidence="1">Multi-pass membrane protein</topology>
    </subcellularLocation>
</comment>
<comment type="similarity">
    <text evidence="2">Belongs to the amino acid-polyamine-organocation (APC) superfamily. Spore germination protein (SGP) (TC 2.A.3.9) family.</text>
</comment>
<dbReference type="GO" id="GO:0016020">
    <property type="term" value="C:membrane"/>
    <property type="evidence" value="ECO:0007669"/>
    <property type="project" value="UniProtKB-SubCell"/>
</dbReference>
<dbReference type="GO" id="GO:0009847">
    <property type="term" value="P:spore germination"/>
    <property type="evidence" value="ECO:0007669"/>
    <property type="project" value="InterPro"/>
</dbReference>
<keyword evidence="3" id="KW-0813">Transport</keyword>
<feature type="transmembrane region" description="Helical" evidence="8">
    <location>
        <begin position="183"/>
        <end position="206"/>
    </location>
</feature>
<feature type="transmembrane region" description="Helical" evidence="8">
    <location>
        <begin position="218"/>
        <end position="243"/>
    </location>
</feature>
<feature type="transmembrane region" description="Helical" evidence="8">
    <location>
        <begin position="117"/>
        <end position="138"/>
    </location>
</feature>
<keyword evidence="7 8" id="KW-0472">Membrane</keyword>